<evidence type="ECO:0000256" key="1">
    <source>
        <dbReference type="SAM" id="Phobius"/>
    </source>
</evidence>
<dbReference type="EMBL" id="MU865914">
    <property type="protein sequence ID" value="KAK4455504.1"/>
    <property type="molecule type" value="Genomic_DNA"/>
</dbReference>
<keyword evidence="1" id="KW-0472">Membrane</keyword>
<evidence type="ECO:0000313" key="3">
    <source>
        <dbReference type="Proteomes" id="UP001321760"/>
    </source>
</evidence>
<reference evidence="2" key="2">
    <citation type="submission" date="2023-05" db="EMBL/GenBank/DDBJ databases">
        <authorList>
            <consortium name="Lawrence Berkeley National Laboratory"/>
            <person name="Steindorff A."/>
            <person name="Hensen N."/>
            <person name="Bonometti L."/>
            <person name="Westerberg I."/>
            <person name="Brannstrom I.O."/>
            <person name="Guillou S."/>
            <person name="Cros-Aarteil S."/>
            <person name="Calhoun S."/>
            <person name="Haridas S."/>
            <person name="Kuo A."/>
            <person name="Mondo S."/>
            <person name="Pangilinan J."/>
            <person name="Riley R."/>
            <person name="Labutti K."/>
            <person name="Andreopoulos B."/>
            <person name="Lipzen A."/>
            <person name="Chen C."/>
            <person name="Yanf M."/>
            <person name="Daum C."/>
            <person name="Ng V."/>
            <person name="Clum A."/>
            <person name="Ohm R."/>
            <person name="Martin F."/>
            <person name="Silar P."/>
            <person name="Natvig D."/>
            <person name="Lalanne C."/>
            <person name="Gautier V."/>
            <person name="Ament-Velasquez S.L."/>
            <person name="Kruys A."/>
            <person name="Hutchinson M.I."/>
            <person name="Powell A.J."/>
            <person name="Barry K."/>
            <person name="Miller A.N."/>
            <person name="Grigoriev I.V."/>
            <person name="Debuchy R."/>
            <person name="Gladieux P."/>
            <person name="Thoren M.H."/>
            <person name="Johannesson H."/>
        </authorList>
    </citation>
    <scope>NUCLEOTIDE SEQUENCE</scope>
    <source>
        <strain evidence="2">PSN243</strain>
    </source>
</reference>
<sequence length="77" mass="7932">MTWASRSADHAGSVSEVSRLLWIIFPMSFGALGAAVSLTFLSSPAARVGDHQAAANTTRGCSVPCQGSGARRLPASQ</sequence>
<dbReference type="AlphaFoldDB" id="A0AAV9H5D8"/>
<dbReference type="Proteomes" id="UP001321760">
    <property type="component" value="Unassembled WGS sequence"/>
</dbReference>
<accession>A0AAV9H5D8</accession>
<reference evidence="2" key="1">
    <citation type="journal article" date="2023" name="Mol. Phylogenet. Evol.">
        <title>Genome-scale phylogeny and comparative genomics of the fungal order Sordariales.</title>
        <authorList>
            <person name="Hensen N."/>
            <person name="Bonometti L."/>
            <person name="Westerberg I."/>
            <person name="Brannstrom I.O."/>
            <person name="Guillou S."/>
            <person name="Cros-Aarteil S."/>
            <person name="Calhoun S."/>
            <person name="Haridas S."/>
            <person name="Kuo A."/>
            <person name="Mondo S."/>
            <person name="Pangilinan J."/>
            <person name="Riley R."/>
            <person name="LaButti K."/>
            <person name="Andreopoulos B."/>
            <person name="Lipzen A."/>
            <person name="Chen C."/>
            <person name="Yan M."/>
            <person name="Daum C."/>
            <person name="Ng V."/>
            <person name="Clum A."/>
            <person name="Steindorff A."/>
            <person name="Ohm R.A."/>
            <person name="Martin F."/>
            <person name="Silar P."/>
            <person name="Natvig D.O."/>
            <person name="Lalanne C."/>
            <person name="Gautier V."/>
            <person name="Ament-Velasquez S.L."/>
            <person name="Kruys A."/>
            <person name="Hutchinson M.I."/>
            <person name="Powell A.J."/>
            <person name="Barry K."/>
            <person name="Miller A.N."/>
            <person name="Grigoriev I.V."/>
            <person name="Debuchy R."/>
            <person name="Gladieux P."/>
            <person name="Hiltunen Thoren M."/>
            <person name="Johannesson H."/>
        </authorList>
    </citation>
    <scope>NUCLEOTIDE SEQUENCE</scope>
    <source>
        <strain evidence="2">PSN243</strain>
    </source>
</reference>
<keyword evidence="1" id="KW-0812">Transmembrane</keyword>
<proteinExistence type="predicted"/>
<keyword evidence="1" id="KW-1133">Transmembrane helix</keyword>
<feature type="transmembrane region" description="Helical" evidence="1">
    <location>
        <begin position="20"/>
        <end position="41"/>
    </location>
</feature>
<comment type="caution">
    <text evidence="2">The sequence shown here is derived from an EMBL/GenBank/DDBJ whole genome shotgun (WGS) entry which is preliminary data.</text>
</comment>
<organism evidence="2 3">
    <name type="scientific">Podospora aff. communis PSN243</name>
    <dbReference type="NCBI Taxonomy" id="3040156"/>
    <lineage>
        <taxon>Eukaryota</taxon>
        <taxon>Fungi</taxon>
        <taxon>Dikarya</taxon>
        <taxon>Ascomycota</taxon>
        <taxon>Pezizomycotina</taxon>
        <taxon>Sordariomycetes</taxon>
        <taxon>Sordariomycetidae</taxon>
        <taxon>Sordariales</taxon>
        <taxon>Podosporaceae</taxon>
        <taxon>Podospora</taxon>
    </lineage>
</organism>
<gene>
    <name evidence="2" type="ORF">QBC34DRAFT_390115</name>
</gene>
<name>A0AAV9H5D8_9PEZI</name>
<evidence type="ECO:0000313" key="2">
    <source>
        <dbReference type="EMBL" id="KAK4455504.1"/>
    </source>
</evidence>
<protein>
    <submittedName>
        <fullName evidence="2">Uncharacterized protein</fullName>
    </submittedName>
</protein>
<keyword evidence="3" id="KW-1185">Reference proteome</keyword>